<dbReference type="GO" id="GO:0005634">
    <property type="term" value="C:nucleus"/>
    <property type="evidence" value="ECO:0007669"/>
    <property type="project" value="UniProtKB-SubCell"/>
</dbReference>
<evidence type="ECO:0000313" key="10">
    <source>
        <dbReference type="EMBL" id="KXX82999.1"/>
    </source>
</evidence>
<dbReference type="AlphaFoldDB" id="A0A175VX55"/>
<dbReference type="InterPro" id="IPR007219">
    <property type="entry name" value="XnlR_reg_dom"/>
</dbReference>
<keyword evidence="3" id="KW-0677">Repeat</keyword>
<keyword evidence="11" id="KW-1185">Reference proteome</keyword>
<comment type="caution">
    <text evidence="9">The sequence shown here is derived from an EMBL/GenBank/DDBJ whole genome shotgun (WGS) entry which is preliminary data.</text>
</comment>
<name>A0A175VX55_9PEZI</name>
<dbReference type="GO" id="GO:0006351">
    <property type="term" value="P:DNA-templated transcription"/>
    <property type="evidence" value="ECO:0007669"/>
    <property type="project" value="InterPro"/>
</dbReference>
<sequence>MHTLDVWRKHSAGCQDNKNQERPPLAKRGQKPRACDACFRSKLSCDGRPLCGRCESRQLQCSYDRAYTNREDCLSTSRSPSTASAPDSTDADAKPPTSFLLGLTNPQAKSMVEVFFDEPGRDDDVPSVLLQPDPDPDFSTGFTQDTLASGGFFPFGFGQIPHDTLLDDRIGDPNHAAETELNDTPIDPFFAPILTSLSSLHDQLLTTDPSYTTPFDPALAKQIFLPPSNREFFISAYFRYTHRDLPIVHRPTFDVATTAPALLLAMFLAGSFFSPPRDCVFAIPRFFHIAEEFIFRELDAQLAVAARIPASPAAATAKTKELHEALQAGLIMHGIQYLTNHDAAARRRSRMLRLPVLVGAVRTLGLTDARQTQVGEKMPDWRRFVRDEMAIRIACWTLLSDCHQSGTFHVPPLMTASEMTGDMACLEELWEANDAVEFEAVIATRGRDCWRRASSLRECVGALMSEDWPGIDHFPIRHVSMLDLQVLILAIMSPIGTARLMSLLPASAPVILRAIDRWEELWQVAAGQMDSDRLRMSGFVRHSGEMCWLARKLIEFCLSGRDRISPYFQRIGHDSPDELHGLLRELGGV</sequence>
<dbReference type="SMART" id="SM00066">
    <property type="entry name" value="GAL4"/>
    <property type="match status" value="1"/>
</dbReference>
<dbReference type="SUPFAM" id="SSF57701">
    <property type="entry name" value="Zn2/Cys6 DNA-binding domain"/>
    <property type="match status" value="1"/>
</dbReference>
<dbReference type="CDD" id="cd12148">
    <property type="entry name" value="fungal_TF_MHR"/>
    <property type="match status" value="1"/>
</dbReference>
<dbReference type="Pfam" id="PF00172">
    <property type="entry name" value="Zn_clus"/>
    <property type="match status" value="1"/>
</dbReference>
<organism evidence="9 11">
    <name type="scientific">Madurella mycetomatis</name>
    <dbReference type="NCBI Taxonomy" id="100816"/>
    <lineage>
        <taxon>Eukaryota</taxon>
        <taxon>Fungi</taxon>
        <taxon>Dikarya</taxon>
        <taxon>Ascomycota</taxon>
        <taxon>Pezizomycotina</taxon>
        <taxon>Sordariomycetes</taxon>
        <taxon>Sordariomycetidae</taxon>
        <taxon>Sordariales</taxon>
        <taxon>Sordariales incertae sedis</taxon>
        <taxon>Madurella</taxon>
    </lineage>
</organism>
<evidence type="ECO:0000313" key="9">
    <source>
        <dbReference type="EMBL" id="KXX75953.1"/>
    </source>
</evidence>
<dbReference type="Proteomes" id="UP000078237">
    <property type="component" value="Unassembled WGS sequence"/>
</dbReference>
<dbReference type="VEuPathDB" id="FungiDB:MMYC01_207094"/>
<dbReference type="InterPro" id="IPR001138">
    <property type="entry name" value="Zn2Cys6_DnaBD"/>
</dbReference>
<dbReference type="GO" id="GO:0000785">
    <property type="term" value="C:chromatin"/>
    <property type="evidence" value="ECO:0007669"/>
    <property type="project" value="TreeGrafter"/>
</dbReference>
<evidence type="ECO:0000256" key="2">
    <source>
        <dbReference type="ARBA" id="ARBA00022723"/>
    </source>
</evidence>
<evidence type="ECO:0000256" key="4">
    <source>
        <dbReference type="ARBA" id="ARBA00022771"/>
    </source>
</evidence>
<evidence type="ECO:0000256" key="5">
    <source>
        <dbReference type="ARBA" id="ARBA00022833"/>
    </source>
</evidence>
<keyword evidence="4" id="KW-0863">Zinc-finger</keyword>
<dbReference type="Gene3D" id="4.10.240.10">
    <property type="entry name" value="Zn(2)-C6 fungal-type DNA-binding domain"/>
    <property type="match status" value="1"/>
</dbReference>
<dbReference type="EMBL" id="LCTW02000238">
    <property type="protein sequence ID" value="KXX75953.1"/>
    <property type="molecule type" value="Genomic_DNA"/>
</dbReference>
<dbReference type="GO" id="GO:0000981">
    <property type="term" value="F:DNA-binding transcription factor activity, RNA polymerase II-specific"/>
    <property type="evidence" value="ECO:0007669"/>
    <property type="project" value="InterPro"/>
</dbReference>
<dbReference type="VEuPathDB" id="FungiDB:MMYC01_200445"/>
<reference evidence="11" key="2">
    <citation type="submission" date="2015-06" db="EMBL/GenBank/DDBJ databases">
        <authorList>
            <person name="van de Sande W.W.J."/>
        </authorList>
    </citation>
    <scope>NUCLEOTIDE SEQUENCE [LARGE SCALE GENOMIC DNA]</scope>
    <source>
        <strain evidence="11">mm55</strain>
    </source>
</reference>
<evidence type="ECO:0000313" key="11">
    <source>
        <dbReference type="Proteomes" id="UP000078237"/>
    </source>
</evidence>
<proteinExistence type="predicted"/>
<evidence type="ECO:0000256" key="6">
    <source>
        <dbReference type="ARBA" id="ARBA00023242"/>
    </source>
</evidence>
<dbReference type="PANTHER" id="PTHR40626">
    <property type="entry name" value="MIP31509P"/>
    <property type="match status" value="1"/>
</dbReference>
<evidence type="ECO:0000256" key="3">
    <source>
        <dbReference type="ARBA" id="ARBA00022737"/>
    </source>
</evidence>
<dbReference type="GO" id="GO:0000978">
    <property type="term" value="F:RNA polymerase II cis-regulatory region sequence-specific DNA binding"/>
    <property type="evidence" value="ECO:0007669"/>
    <property type="project" value="InterPro"/>
</dbReference>
<dbReference type="InterPro" id="IPR051059">
    <property type="entry name" value="VerF-like"/>
</dbReference>
<feature type="compositionally biased region" description="Low complexity" evidence="7">
    <location>
        <begin position="75"/>
        <end position="88"/>
    </location>
</feature>
<dbReference type="PROSITE" id="PS50048">
    <property type="entry name" value="ZN2_CY6_FUNGAL_2"/>
    <property type="match status" value="1"/>
</dbReference>
<keyword evidence="2" id="KW-0479">Metal-binding</keyword>
<accession>A0A175VX55</accession>
<evidence type="ECO:0000256" key="1">
    <source>
        <dbReference type="ARBA" id="ARBA00004123"/>
    </source>
</evidence>
<evidence type="ECO:0000259" key="8">
    <source>
        <dbReference type="PROSITE" id="PS50048"/>
    </source>
</evidence>
<feature type="region of interest" description="Disordered" evidence="7">
    <location>
        <begin position="73"/>
        <end position="101"/>
    </location>
</feature>
<keyword evidence="6" id="KW-0539">Nucleus</keyword>
<reference evidence="9" key="1">
    <citation type="submission" date="2015-06" db="EMBL/GenBank/DDBJ databases">
        <authorList>
            <person name="Hoefler B.C."/>
            <person name="Straight P.D."/>
        </authorList>
    </citation>
    <scope>NUCLEOTIDE SEQUENCE [LARGE SCALE GENOMIC DNA]</scope>
    <source>
        <strain evidence="9">Mm55</strain>
    </source>
</reference>
<dbReference type="InterPro" id="IPR036864">
    <property type="entry name" value="Zn2-C6_fun-type_DNA-bd_sf"/>
</dbReference>
<dbReference type="STRING" id="100816.A0A175VX55"/>
<comment type="subcellular location">
    <subcellularLocation>
        <location evidence="1">Nucleus</location>
    </subcellularLocation>
</comment>
<keyword evidence="5" id="KW-0862">Zinc</keyword>
<dbReference type="GO" id="GO:0008270">
    <property type="term" value="F:zinc ion binding"/>
    <property type="evidence" value="ECO:0007669"/>
    <property type="project" value="UniProtKB-KW"/>
</dbReference>
<evidence type="ECO:0000256" key="7">
    <source>
        <dbReference type="SAM" id="MobiDB-lite"/>
    </source>
</evidence>
<dbReference type="OrthoDB" id="3945418at2759"/>
<gene>
    <name evidence="10" type="ORF">MMYC01_200445</name>
    <name evidence="9" type="ORF">MMYC01_207094</name>
</gene>
<dbReference type="EMBL" id="LCTW02000005">
    <property type="protein sequence ID" value="KXX82999.1"/>
    <property type="molecule type" value="Genomic_DNA"/>
</dbReference>
<protein>
    <submittedName>
        <fullName evidence="9">Zinc finger protein zas1</fullName>
    </submittedName>
</protein>
<dbReference type="CDD" id="cd00067">
    <property type="entry name" value="GAL4"/>
    <property type="match status" value="1"/>
</dbReference>
<dbReference type="Pfam" id="PF04082">
    <property type="entry name" value="Fungal_trans"/>
    <property type="match status" value="1"/>
</dbReference>
<reference evidence="9 11" key="3">
    <citation type="submission" date="2016-01" db="EMBL/GenBank/DDBJ databases">
        <title>Madurella mycetomatis genome sequencing.</title>
        <authorList>
            <person name="Van De Sande W."/>
        </authorList>
    </citation>
    <scope>NUCLEOTIDE SEQUENCE [LARGE SCALE GENOMIC DNA]</scope>
    <source>
        <strain evidence="9">Mm55</strain>
        <strain evidence="11">mm55</strain>
    </source>
</reference>
<feature type="domain" description="Zn(2)-C6 fungal-type" evidence="8">
    <location>
        <begin position="34"/>
        <end position="63"/>
    </location>
</feature>
<dbReference type="PANTHER" id="PTHR40626:SF1">
    <property type="entry name" value="TRANSCRIPTION FACTOR WITH C2H2 AND ZN(2)-CYS(6) DNA BINDING DOMAIN (EUROFUNG)"/>
    <property type="match status" value="1"/>
</dbReference>